<dbReference type="EMBL" id="QJKJ01011307">
    <property type="protein sequence ID" value="RDX71498.1"/>
    <property type="molecule type" value="Genomic_DNA"/>
</dbReference>
<sequence>MRQKKDMRSFQGPCVHQWGERHPKLQAIPRHPKGCGNVVVVRSSYPNHLKTFSNSFVLFISQFATNKAK</sequence>
<name>A0A371EZN6_MUCPR</name>
<organism evidence="1 2">
    <name type="scientific">Mucuna pruriens</name>
    <name type="common">Velvet bean</name>
    <name type="synonym">Dolichos pruriens</name>
    <dbReference type="NCBI Taxonomy" id="157652"/>
    <lineage>
        <taxon>Eukaryota</taxon>
        <taxon>Viridiplantae</taxon>
        <taxon>Streptophyta</taxon>
        <taxon>Embryophyta</taxon>
        <taxon>Tracheophyta</taxon>
        <taxon>Spermatophyta</taxon>
        <taxon>Magnoliopsida</taxon>
        <taxon>eudicotyledons</taxon>
        <taxon>Gunneridae</taxon>
        <taxon>Pentapetalae</taxon>
        <taxon>rosids</taxon>
        <taxon>fabids</taxon>
        <taxon>Fabales</taxon>
        <taxon>Fabaceae</taxon>
        <taxon>Papilionoideae</taxon>
        <taxon>50 kb inversion clade</taxon>
        <taxon>NPAAA clade</taxon>
        <taxon>indigoferoid/millettioid clade</taxon>
        <taxon>Phaseoleae</taxon>
        <taxon>Mucuna</taxon>
    </lineage>
</organism>
<reference evidence="1" key="1">
    <citation type="submission" date="2018-05" db="EMBL/GenBank/DDBJ databases">
        <title>Draft genome of Mucuna pruriens seed.</title>
        <authorList>
            <person name="Nnadi N.E."/>
            <person name="Vos R."/>
            <person name="Hasami M.H."/>
            <person name="Devisetty U.K."/>
            <person name="Aguiy J.C."/>
        </authorList>
    </citation>
    <scope>NUCLEOTIDE SEQUENCE [LARGE SCALE GENOMIC DNA]</scope>
    <source>
        <strain evidence="1">JCA_2017</strain>
    </source>
</reference>
<comment type="caution">
    <text evidence="1">The sequence shown here is derived from an EMBL/GenBank/DDBJ whole genome shotgun (WGS) entry which is preliminary data.</text>
</comment>
<gene>
    <name evidence="1" type="ORF">CR513_49148</name>
</gene>
<evidence type="ECO:0000313" key="2">
    <source>
        <dbReference type="Proteomes" id="UP000257109"/>
    </source>
</evidence>
<proteinExistence type="predicted"/>
<feature type="non-terminal residue" evidence="1">
    <location>
        <position position="1"/>
    </location>
</feature>
<accession>A0A371EZN6</accession>
<evidence type="ECO:0000313" key="1">
    <source>
        <dbReference type="EMBL" id="RDX71498.1"/>
    </source>
</evidence>
<keyword evidence="2" id="KW-1185">Reference proteome</keyword>
<dbReference type="Proteomes" id="UP000257109">
    <property type="component" value="Unassembled WGS sequence"/>
</dbReference>
<protein>
    <submittedName>
        <fullName evidence="1">Uncharacterized protein</fullName>
    </submittedName>
</protein>
<dbReference type="AlphaFoldDB" id="A0A371EZN6"/>